<accession>A0A0M3AKY8</accession>
<dbReference type="STRING" id="56193.YP76_18120"/>
<evidence type="ECO:0008006" key="3">
    <source>
        <dbReference type="Google" id="ProtNLM"/>
    </source>
</evidence>
<dbReference type="AlphaFoldDB" id="A0A0M3AKY8"/>
<gene>
    <name evidence="1" type="ORF">YP76_18120</name>
</gene>
<sequence>MECFRIDESGYTGFDLLNAEQRFQGATAVAIDDNDAARLIAAHFPKLQAPELKFRALSRRPANHSRLIGLMRDVLASYKCATFVCDKRFLLALMFVDYAVEPFYHAQGIDFYADGRNYALASLLHSTAPTLLGKGAYRRILAAFQQAMKDKTPERLDALIRAVHACDWEQFDEALGPLAVGAPECLQAILTRGVSTDIAMIVLQSLISRMEEMAAGPYRVEHDQSKNLATYHDLIRRLADHKEAAEFRMSAAARVRFPLQLTQLIQVDSRTSPAVQIADILIGAVIEAGNTLAGVRSAGLDPRAILSLYAEDQLIHLLPSIDFAEQREFRAGTQAAGLINYYSANFASE</sequence>
<evidence type="ECO:0000313" key="1">
    <source>
        <dbReference type="EMBL" id="KKW90520.1"/>
    </source>
</evidence>
<proteinExistence type="predicted"/>
<organism evidence="1 2">
    <name type="scientific">Sphingobium chungbukense</name>
    <dbReference type="NCBI Taxonomy" id="56193"/>
    <lineage>
        <taxon>Bacteria</taxon>
        <taxon>Pseudomonadati</taxon>
        <taxon>Pseudomonadota</taxon>
        <taxon>Alphaproteobacteria</taxon>
        <taxon>Sphingomonadales</taxon>
        <taxon>Sphingomonadaceae</taxon>
        <taxon>Sphingobium</taxon>
    </lineage>
</organism>
<comment type="caution">
    <text evidence="1">The sequence shown here is derived from an EMBL/GenBank/DDBJ whole genome shotgun (WGS) entry which is preliminary data.</text>
</comment>
<dbReference type="PATRIC" id="fig|56193.3.peg.3798"/>
<name>A0A0M3AKY8_9SPHN</name>
<evidence type="ECO:0000313" key="2">
    <source>
        <dbReference type="Proteomes" id="UP000033874"/>
    </source>
</evidence>
<dbReference type="Proteomes" id="UP000033874">
    <property type="component" value="Unassembled WGS sequence"/>
</dbReference>
<keyword evidence="2" id="KW-1185">Reference proteome</keyword>
<protein>
    <recommendedName>
        <fullName evidence="3">DUF3800 domain-containing protein</fullName>
    </recommendedName>
</protein>
<reference evidence="1 2" key="1">
    <citation type="submission" date="2015-04" db="EMBL/GenBank/DDBJ databases">
        <title>Genome sequence of aromatic hydrocarbons-degrading Sphingobium chungbukense DJ77.</title>
        <authorList>
            <person name="Kim Y.-C."/>
            <person name="Chae J.-C."/>
        </authorList>
    </citation>
    <scope>NUCLEOTIDE SEQUENCE [LARGE SCALE GENOMIC DNA]</scope>
    <source>
        <strain evidence="1 2">DJ77</strain>
    </source>
</reference>
<dbReference type="EMBL" id="LBIC01000009">
    <property type="protein sequence ID" value="KKW90520.1"/>
    <property type="molecule type" value="Genomic_DNA"/>
</dbReference>